<dbReference type="Proteomes" id="UP000095751">
    <property type="component" value="Unassembled WGS sequence"/>
</dbReference>
<evidence type="ECO:0000259" key="2">
    <source>
        <dbReference type="PROSITE" id="PS50006"/>
    </source>
</evidence>
<dbReference type="InterPro" id="IPR000253">
    <property type="entry name" value="FHA_dom"/>
</dbReference>
<dbReference type="InParanoid" id="A0A1E7F1U5"/>
<sequence>PVCDSVDRQGPVDLTSQSVFRVGRSPQSDVQLMHVTSSRRHAMLFHHSNGSCYLVDCGSAHGTYINGIRVTSAPNKGNIVVPTRVRRGSMVRFGGPGAPSFVLKSFSFDLNEMRDCPVPSIKLCRTRTAQQELMVHRQISTKRSYESLETVLDSDDDDERMEEDQSRHSHQSPLEHLSSPPLSPEQSQLRLVSPDLNSVCDPTGFKRRRVTFSEENLLVAAYPILVSPNVSSDELDIECSNE</sequence>
<feature type="compositionally biased region" description="Acidic residues" evidence="1">
    <location>
        <begin position="153"/>
        <end position="162"/>
    </location>
</feature>
<evidence type="ECO:0000313" key="3">
    <source>
        <dbReference type="EMBL" id="OEU12168.1"/>
    </source>
</evidence>
<dbReference type="AlphaFoldDB" id="A0A1E7F1U5"/>
<keyword evidence="4" id="KW-1185">Reference proteome</keyword>
<gene>
    <name evidence="3" type="ORF">FRACYDRAFT_219568</name>
</gene>
<dbReference type="PROSITE" id="PS50006">
    <property type="entry name" value="FHA_DOMAIN"/>
    <property type="match status" value="1"/>
</dbReference>
<dbReference type="SUPFAM" id="SSF49879">
    <property type="entry name" value="SMAD/FHA domain"/>
    <property type="match status" value="1"/>
</dbReference>
<proteinExistence type="predicted"/>
<name>A0A1E7F1U5_9STRA</name>
<dbReference type="EMBL" id="KV784365">
    <property type="protein sequence ID" value="OEU12168.1"/>
    <property type="molecule type" value="Genomic_DNA"/>
</dbReference>
<protein>
    <recommendedName>
        <fullName evidence="2">FHA domain-containing protein</fullName>
    </recommendedName>
</protein>
<feature type="domain" description="FHA" evidence="2">
    <location>
        <begin position="20"/>
        <end position="70"/>
    </location>
</feature>
<accession>A0A1E7F1U5</accession>
<dbReference type="InterPro" id="IPR008984">
    <property type="entry name" value="SMAD_FHA_dom_sf"/>
</dbReference>
<organism evidence="3 4">
    <name type="scientific">Fragilariopsis cylindrus CCMP1102</name>
    <dbReference type="NCBI Taxonomy" id="635003"/>
    <lineage>
        <taxon>Eukaryota</taxon>
        <taxon>Sar</taxon>
        <taxon>Stramenopiles</taxon>
        <taxon>Ochrophyta</taxon>
        <taxon>Bacillariophyta</taxon>
        <taxon>Bacillariophyceae</taxon>
        <taxon>Bacillariophycidae</taxon>
        <taxon>Bacillariales</taxon>
        <taxon>Bacillariaceae</taxon>
        <taxon>Fragilariopsis</taxon>
    </lineage>
</organism>
<evidence type="ECO:0000256" key="1">
    <source>
        <dbReference type="SAM" id="MobiDB-lite"/>
    </source>
</evidence>
<dbReference type="SMART" id="SM00240">
    <property type="entry name" value="FHA"/>
    <property type="match status" value="1"/>
</dbReference>
<dbReference type="KEGG" id="fcy:FRACYDRAFT_219568"/>
<dbReference type="PANTHER" id="PTHR23308">
    <property type="entry name" value="NUCLEAR INHIBITOR OF PROTEIN PHOSPHATASE-1"/>
    <property type="match status" value="1"/>
</dbReference>
<evidence type="ECO:0000313" key="4">
    <source>
        <dbReference type="Proteomes" id="UP000095751"/>
    </source>
</evidence>
<dbReference type="Pfam" id="PF00498">
    <property type="entry name" value="FHA"/>
    <property type="match status" value="1"/>
</dbReference>
<feature type="compositionally biased region" description="Low complexity" evidence="1">
    <location>
        <begin position="171"/>
        <end position="189"/>
    </location>
</feature>
<dbReference type="OrthoDB" id="44230at2759"/>
<dbReference type="InterPro" id="IPR050923">
    <property type="entry name" value="Cell_Proc_Reg/RNA_Proc"/>
</dbReference>
<feature type="non-terminal residue" evidence="3">
    <location>
        <position position="1"/>
    </location>
</feature>
<reference evidence="3 4" key="1">
    <citation type="submission" date="2016-09" db="EMBL/GenBank/DDBJ databases">
        <title>Extensive genetic diversity and differential bi-allelic expression allows diatom success in the polar Southern Ocean.</title>
        <authorList>
            <consortium name="DOE Joint Genome Institute"/>
            <person name="Mock T."/>
            <person name="Otillar R.P."/>
            <person name="Strauss J."/>
            <person name="Dupont C."/>
            <person name="Frickenhaus S."/>
            <person name="Maumus F."/>
            <person name="Mcmullan M."/>
            <person name="Sanges R."/>
            <person name="Schmutz J."/>
            <person name="Toseland A."/>
            <person name="Valas R."/>
            <person name="Veluchamy A."/>
            <person name="Ward B.J."/>
            <person name="Allen A."/>
            <person name="Barry K."/>
            <person name="Falciatore A."/>
            <person name="Ferrante M."/>
            <person name="Fortunato A.E."/>
            <person name="Gloeckner G."/>
            <person name="Gruber A."/>
            <person name="Hipkin R."/>
            <person name="Janech M."/>
            <person name="Kroth P."/>
            <person name="Leese F."/>
            <person name="Lindquist E."/>
            <person name="Lyon B.R."/>
            <person name="Martin J."/>
            <person name="Mayer C."/>
            <person name="Parker M."/>
            <person name="Quesneville H."/>
            <person name="Raymond J."/>
            <person name="Uhlig C."/>
            <person name="Valentin K.U."/>
            <person name="Worden A.Z."/>
            <person name="Armbrust E.V."/>
            <person name="Bowler C."/>
            <person name="Green B."/>
            <person name="Moulton V."/>
            <person name="Van Oosterhout C."/>
            <person name="Grigoriev I."/>
        </authorList>
    </citation>
    <scope>NUCLEOTIDE SEQUENCE [LARGE SCALE GENOMIC DNA]</scope>
    <source>
        <strain evidence="3 4">CCMP1102</strain>
    </source>
</reference>
<dbReference type="Gene3D" id="2.60.200.20">
    <property type="match status" value="1"/>
</dbReference>
<feature type="region of interest" description="Disordered" evidence="1">
    <location>
        <begin position="153"/>
        <end position="195"/>
    </location>
</feature>